<dbReference type="STRING" id="71139.A0A059C5Q4"/>
<feature type="domain" description="DhaK" evidence="1">
    <location>
        <begin position="1"/>
        <end position="68"/>
    </location>
</feature>
<sequence length="68" mass="6858">MQVKVVLRADISPATYDKVVVISGGGSGHEPAHSGFVGEGMLAAAICGDVFASPPVDAVLAACFLMII</sequence>
<dbReference type="Gene3D" id="3.40.50.10440">
    <property type="entry name" value="Dihydroxyacetone kinase, domain 1"/>
    <property type="match status" value="1"/>
</dbReference>
<evidence type="ECO:0000313" key="2">
    <source>
        <dbReference type="EMBL" id="KCW73569.1"/>
    </source>
</evidence>
<dbReference type="eggNOG" id="KOG2426">
    <property type="taxonomic scope" value="Eukaryota"/>
</dbReference>
<dbReference type="Gramene" id="KCW73569">
    <property type="protein sequence ID" value="KCW73569"/>
    <property type="gene ID" value="EUGRSUZ_E02122"/>
</dbReference>
<name>A0A059C5Q4_EUCGR</name>
<evidence type="ECO:0000259" key="1">
    <source>
        <dbReference type="PROSITE" id="PS51481"/>
    </source>
</evidence>
<organism evidence="2">
    <name type="scientific">Eucalyptus grandis</name>
    <name type="common">Flooded gum</name>
    <dbReference type="NCBI Taxonomy" id="71139"/>
    <lineage>
        <taxon>Eukaryota</taxon>
        <taxon>Viridiplantae</taxon>
        <taxon>Streptophyta</taxon>
        <taxon>Embryophyta</taxon>
        <taxon>Tracheophyta</taxon>
        <taxon>Spermatophyta</taxon>
        <taxon>Magnoliopsida</taxon>
        <taxon>eudicotyledons</taxon>
        <taxon>Gunneridae</taxon>
        <taxon>Pentapetalae</taxon>
        <taxon>rosids</taxon>
        <taxon>malvids</taxon>
        <taxon>Myrtales</taxon>
        <taxon>Myrtaceae</taxon>
        <taxon>Myrtoideae</taxon>
        <taxon>Eucalypteae</taxon>
        <taxon>Eucalyptus</taxon>
    </lineage>
</organism>
<dbReference type="GO" id="GO:0006071">
    <property type="term" value="P:glycerol metabolic process"/>
    <property type="evidence" value="ECO:0007669"/>
    <property type="project" value="InterPro"/>
</dbReference>
<proteinExistence type="predicted"/>
<dbReference type="GO" id="GO:0004371">
    <property type="term" value="F:glycerone kinase activity"/>
    <property type="evidence" value="ECO:0007669"/>
    <property type="project" value="InterPro"/>
</dbReference>
<accession>A0A059C5Q4</accession>
<dbReference type="PANTHER" id="PTHR28629">
    <property type="entry name" value="TRIOKINASE/FMN CYCLASE"/>
    <property type="match status" value="1"/>
</dbReference>
<dbReference type="PANTHER" id="PTHR28629:SF4">
    <property type="entry name" value="TRIOKINASE_FMN CYCLASE"/>
    <property type="match status" value="1"/>
</dbReference>
<dbReference type="Pfam" id="PF02733">
    <property type="entry name" value="Dak1"/>
    <property type="match status" value="1"/>
</dbReference>
<dbReference type="EMBL" id="KK198757">
    <property type="protein sequence ID" value="KCW73569.1"/>
    <property type="molecule type" value="Genomic_DNA"/>
</dbReference>
<dbReference type="PROSITE" id="PS51481">
    <property type="entry name" value="DHAK"/>
    <property type="match status" value="1"/>
</dbReference>
<gene>
    <name evidence="2" type="ORF">EUGRSUZ_E02122</name>
</gene>
<dbReference type="AlphaFoldDB" id="A0A059C5Q4"/>
<dbReference type="InterPro" id="IPR050861">
    <property type="entry name" value="Dihydroxyacetone_Kinase"/>
</dbReference>
<dbReference type="SUPFAM" id="SSF82549">
    <property type="entry name" value="DAK1/DegV-like"/>
    <property type="match status" value="1"/>
</dbReference>
<dbReference type="InterPro" id="IPR004006">
    <property type="entry name" value="DhaK_dom"/>
</dbReference>
<reference evidence="2" key="1">
    <citation type="submission" date="2013-07" db="EMBL/GenBank/DDBJ databases">
        <title>The genome of Eucalyptus grandis.</title>
        <authorList>
            <person name="Schmutz J."/>
            <person name="Hayes R."/>
            <person name="Myburg A."/>
            <person name="Tuskan G."/>
            <person name="Grattapaglia D."/>
            <person name="Rokhsar D.S."/>
        </authorList>
    </citation>
    <scope>NUCLEOTIDE SEQUENCE</scope>
    <source>
        <tissue evidence="2">Leaf extractions</tissue>
    </source>
</reference>
<dbReference type="InParanoid" id="A0A059C5Q4"/>
<protein>
    <recommendedName>
        <fullName evidence="1">DhaK domain-containing protein</fullName>
    </recommendedName>
</protein>